<feature type="compositionally biased region" description="Basic and acidic residues" evidence="5">
    <location>
        <begin position="59"/>
        <end position="97"/>
    </location>
</feature>
<feature type="compositionally biased region" description="Basic residues" evidence="5">
    <location>
        <begin position="471"/>
        <end position="483"/>
    </location>
</feature>
<dbReference type="GO" id="GO:0006364">
    <property type="term" value="P:rRNA processing"/>
    <property type="evidence" value="ECO:0007669"/>
    <property type="project" value="InterPro"/>
</dbReference>
<evidence type="ECO:0008006" key="10">
    <source>
        <dbReference type="Google" id="ProtNLM"/>
    </source>
</evidence>
<evidence type="ECO:0000259" key="6">
    <source>
        <dbReference type="Pfam" id="PF08159"/>
    </source>
</evidence>
<dbReference type="EMBL" id="OU896709">
    <property type="protein sequence ID" value="CAH1160070.1"/>
    <property type="molecule type" value="Genomic_DNA"/>
</dbReference>
<feature type="domain" description="ESF1 RRM" evidence="7">
    <location>
        <begin position="178"/>
        <end position="321"/>
    </location>
</feature>
<dbReference type="GO" id="GO:0005730">
    <property type="term" value="C:nucleolus"/>
    <property type="evidence" value="ECO:0007669"/>
    <property type="project" value="UniProtKB-SubCell"/>
</dbReference>
<feature type="compositionally biased region" description="Low complexity" evidence="5">
    <location>
        <begin position="500"/>
        <end position="511"/>
    </location>
</feature>
<evidence type="ECO:0000256" key="1">
    <source>
        <dbReference type="ARBA" id="ARBA00004604"/>
    </source>
</evidence>
<feature type="domain" description="NUC153" evidence="6">
    <location>
        <begin position="592"/>
        <end position="620"/>
    </location>
</feature>
<feature type="compositionally biased region" description="Basic and acidic residues" evidence="5">
    <location>
        <begin position="557"/>
        <end position="567"/>
    </location>
</feature>
<accession>A0A9P0GSR3</accession>
<keyword evidence="3" id="KW-0175">Coiled coil</keyword>
<dbReference type="InterPro" id="IPR039754">
    <property type="entry name" value="Esf1"/>
</dbReference>
<dbReference type="Proteomes" id="UP001153737">
    <property type="component" value="Chromosome 3"/>
</dbReference>
<dbReference type="InterPro" id="IPR012580">
    <property type="entry name" value="NUC153"/>
</dbReference>
<dbReference type="PANTHER" id="PTHR12202:SF0">
    <property type="entry name" value="ESF1 HOMOLOG"/>
    <property type="match status" value="1"/>
</dbReference>
<dbReference type="Pfam" id="PF25121">
    <property type="entry name" value="RRM_ESF1"/>
    <property type="match status" value="1"/>
</dbReference>
<feature type="compositionally biased region" description="Basic and acidic residues" evidence="5">
    <location>
        <begin position="523"/>
        <end position="539"/>
    </location>
</feature>
<dbReference type="AlphaFoldDB" id="A0A9P0GSR3"/>
<evidence type="ECO:0000256" key="3">
    <source>
        <dbReference type="ARBA" id="ARBA00023054"/>
    </source>
</evidence>
<reference evidence="8" key="1">
    <citation type="submission" date="2022-01" db="EMBL/GenBank/DDBJ databases">
        <authorList>
            <person name="King R."/>
        </authorList>
    </citation>
    <scope>NUCLEOTIDE SEQUENCE</scope>
</reference>
<gene>
    <name evidence="8" type="ORF">PHAECO_LOCUS6947</name>
</gene>
<organism evidence="8 9">
    <name type="scientific">Phaedon cochleariae</name>
    <name type="common">Mustard beetle</name>
    <dbReference type="NCBI Taxonomy" id="80249"/>
    <lineage>
        <taxon>Eukaryota</taxon>
        <taxon>Metazoa</taxon>
        <taxon>Ecdysozoa</taxon>
        <taxon>Arthropoda</taxon>
        <taxon>Hexapoda</taxon>
        <taxon>Insecta</taxon>
        <taxon>Pterygota</taxon>
        <taxon>Neoptera</taxon>
        <taxon>Endopterygota</taxon>
        <taxon>Coleoptera</taxon>
        <taxon>Polyphaga</taxon>
        <taxon>Cucujiformia</taxon>
        <taxon>Chrysomeloidea</taxon>
        <taxon>Chrysomelidae</taxon>
        <taxon>Chrysomelinae</taxon>
        <taxon>Chrysomelini</taxon>
        <taxon>Phaedon</taxon>
    </lineage>
</organism>
<feature type="compositionally biased region" description="Basic and acidic residues" evidence="5">
    <location>
        <begin position="227"/>
        <end position="243"/>
    </location>
</feature>
<dbReference type="GO" id="GO:0003723">
    <property type="term" value="F:RNA binding"/>
    <property type="evidence" value="ECO:0007669"/>
    <property type="project" value="TreeGrafter"/>
</dbReference>
<feature type="region of interest" description="Disordered" evidence="5">
    <location>
        <begin position="50"/>
        <end position="97"/>
    </location>
</feature>
<feature type="region of interest" description="Disordered" evidence="5">
    <location>
        <begin position="139"/>
        <end position="158"/>
    </location>
</feature>
<evidence type="ECO:0000259" key="7">
    <source>
        <dbReference type="Pfam" id="PF25121"/>
    </source>
</evidence>
<evidence type="ECO:0000313" key="9">
    <source>
        <dbReference type="Proteomes" id="UP001153737"/>
    </source>
</evidence>
<comment type="subcellular location">
    <subcellularLocation>
        <location evidence="1">Nucleus</location>
        <location evidence="1">Nucleolus</location>
    </subcellularLocation>
</comment>
<keyword evidence="4" id="KW-0539">Nucleus</keyword>
<dbReference type="OrthoDB" id="431825at2759"/>
<feature type="compositionally biased region" description="Acidic residues" evidence="5">
    <location>
        <begin position="489"/>
        <end position="499"/>
    </location>
</feature>
<evidence type="ECO:0000313" key="8">
    <source>
        <dbReference type="EMBL" id="CAH1160070.1"/>
    </source>
</evidence>
<proteinExistence type="inferred from homology"/>
<keyword evidence="9" id="KW-1185">Reference proteome</keyword>
<comment type="similarity">
    <text evidence="2">Belongs to the ESF1 family.</text>
</comment>
<feature type="compositionally biased region" description="Acidic residues" evidence="5">
    <location>
        <begin position="144"/>
        <end position="158"/>
    </location>
</feature>
<evidence type="ECO:0000256" key="2">
    <source>
        <dbReference type="ARBA" id="ARBA00009087"/>
    </source>
</evidence>
<evidence type="ECO:0000256" key="5">
    <source>
        <dbReference type="SAM" id="MobiDB-lite"/>
    </source>
</evidence>
<protein>
    <recommendedName>
        <fullName evidence="10">ESF1-like protein</fullName>
    </recommendedName>
</protein>
<dbReference type="InterPro" id="IPR056750">
    <property type="entry name" value="RRM_ESF1"/>
</dbReference>
<dbReference type="PANTHER" id="PTHR12202">
    <property type="entry name" value="ESF1 HOMOLOG"/>
    <property type="match status" value="1"/>
</dbReference>
<name>A0A9P0GSR3_PHACE</name>
<reference evidence="8" key="2">
    <citation type="submission" date="2022-10" db="EMBL/GenBank/DDBJ databases">
        <authorList>
            <consortium name="ENA_rothamsted_submissions"/>
            <consortium name="culmorum"/>
            <person name="King R."/>
        </authorList>
    </citation>
    <scope>NUCLEOTIDE SEQUENCE</scope>
</reference>
<feature type="region of interest" description="Disordered" evidence="5">
    <location>
        <begin position="451"/>
        <end position="581"/>
    </location>
</feature>
<feature type="region of interest" description="Disordered" evidence="5">
    <location>
        <begin position="227"/>
        <end position="255"/>
    </location>
</feature>
<evidence type="ECO:0000256" key="4">
    <source>
        <dbReference type="ARBA" id="ARBA00023242"/>
    </source>
</evidence>
<sequence>MEDSRFSHVKIDPKFRRISKKERKVKIDKRFQSMFNDKKFKVKYTTDIRGRPVNQTSNEDLKRYYELSSDSDREFPDGRKSDSEEQEHKGERKFLKSPKENKVISELKIKNKSDGVVVDATKKKLQNLDIDYARGESTLLSESSSDDEGSIEDISETEEVDHKWGELDNDAELTDEVTSRLAACNMDWDRIRAMDLMVLFNSFLPSGSVIKSVAIYPSEFGKARMKEEELKGPTELVETKTDNNDDNENEDGSNYHMEKLRQYQLNRLKYYYAVISFDNAISANKIYTECDGMEYESSSIKIDLRFIPDDMQFDDEPKEICDKLPEVNKYQPRFFTTTALQQAKVDLTWDETNPDRIELTQKLSSGKIDNISKADLQNYLASSSGSEESESDVENAPTEGSDGENGIGTIDKYKALLQEIEDDEKSKKNKDVEMEISWGIDLKEKTEKLVKDKMNHTEQKTPFQKYLDKRKEKRKEKRSQRKGQNKDDSDSDIPSDIDMSDPYFADEFNSSEFKKPSKKSKQKVKDFEEGMDEQKHAELELLLMNEDSSQKHFSLKKIQDSEKESKNKKSKNKKKAADDEIIDNDFQVNVQDERFSALFTSHHYNIDPTNPHYKKTKAMETLEKEKLKRRTDGEVDKAVEINQKKIKRNVELSLLVKSVKRKTNEYLNK</sequence>
<feature type="region of interest" description="Disordered" evidence="5">
    <location>
        <begin position="380"/>
        <end position="408"/>
    </location>
</feature>
<dbReference type="Pfam" id="PF08159">
    <property type="entry name" value="NUC153"/>
    <property type="match status" value="1"/>
</dbReference>